<proteinExistence type="predicted"/>
<keyword evidence="1" id="KW-0143">Chaperone</keyword>
<dbReference type="Proteomes" id="UP000471120">
    <property type="component" value="Unassembled WGS sequence"/>
</dbReference>
<dbReference type="EMBL" id="QRCM01000001">
    <property type="protein sequence ID" value="TXG91254.1"/>
    <property type="molecule type" value="Genomic_DNA"/>
</dbReference>
<evidence type="ECO:0000313" key="2">
    <source>
        <dbReference type="EMBL" id="TXG91254.1"/>
    </source>
</evidence>
<protein>
    <submittedName>
        <fullName evidence="2">Urease accessory protein</fullName>
    </submittedName>
</protein>
<evidence type="ECO:0000256" key="1">
    <source>
        <dbReference type="ARBA" id="ARBA00023186"/>
    </source>
</evidence>
<accession>A0A6P2CER1</accession>
<evidence type="ECO:0000313" key="3">
    <source>
        <dbReference type="Proteomes" id="UP000471120"/>
    </source>
</evidence>
<sequence length="221" mass="23181">MTIIRTLVDLGSDGRLRLATGSLAVRRLPDEGGIVRVALVAAEALLLAGDDVRIDVRVRRGARLELVETSGTVAYDMRGASASWTVGIEIDSGGSLTWDALPFVVATGARVHRRTDIRLAGDARCTLGEVFVLGRTGEEGGTITTVTHACLDGTVVLVEELTLDPGALADPAILGGTRCLAQTTALGHRLAAPAALQLEAEGSVHRRRAAHVHALARETAR</sequence>
<comment type="caution">
    <text evidence="2">The sequence shown here is derived from an EMBL/GenBank/DDBJ whole genome shotgun (WGS) entry which is preliminary data.</text>
</comment>
<gene>
    <name evidence="2" type="ORF">DW322_14840</name>
</gene>
<reference evidence="2 3" key="1">
    <citation type="submission" date="2018-07" db="EMBL/GenBank/DDBJ databases">
        <title>Genome sequence of Rhodococcus rhodnii ATCC 35071 from Rhodnius prolixus.</title>
        <authorList>
            <person name="Patel V."/>
            <person name="Vogel K.J."/>
        </authorList>
    </citation>
    <scope>NUCLEOTIDE SEQUENCE [LARGE SCALE GENOMIC DNA]</scope>
    <source>
        <strain evidence="2 3">ATCC 35071</strain>
    </source>
</reference>
<dbReference type="AlphaFoldDB" id="A0A6P2CER1"/>
<dbReference type="GO" id="GO:0016151">
    <property type="term" value="F:nickel cation binding"/>
    <property type="evidence" value="ECO:0007669"/>
    <property type="project" value="InterPro"/>
</dbReference>
<dbReference type="Pfam" id="PF01774">
    <property type="entry name" value="UreD"/>
    <property type="match status" value="1"/>
</dbReference>
<dbReference type="InterPro" id="IPR002669">
    <property type="entry name" value="UreD"/>
</dbReference>
<organism evidence="2 3">
    <name type="scientific">Rhodococcus rhodnii</name>
    <dbReference type="NCBI Taxonomy" id="38312"/>
    <lineage>
        <taxon>Bacteria</taxon>
        <taxon>Bacillati</taxon>
        <taxon>Actinomycetota</taxon>
        <taxon>Actinomycetes</taxon>
        <taxon>Mycobacteriales</taxon>
        <taxon>Nocardiaceae</taxon>
        <taxon>Rhodococcus</taxon>
    </lineage>
</organism>
<name>A0A6P2CER1_9NOCA</name>